<feature type="compositionally biased region" description="Polar residues" evidence="1">
    <location>
        <begin position="206"/>
        <end position="215"/>
    </location>
</feature>
<feature type="compositionally biased region" description="Low complexity" evidence="1">
    <location>
        <begin position="374"/>
        <end position="386"/>
    </location>
</feature>
<evidence type="ECO:0000256" key="1">
    <source>
        <dbReference type="SAM" id="MobiDB-lite"/>
    </source>
</evidence>
<reference evidence="2" key="1">
    <citation type="submission" date="2013-10" db="EMBL/GenBank/DDBJ databases">
        <title>Genomic analysis of the causative agents of coccidiosis in chickens.</title>
        <authorList>
            <person name="Reid A.J."/>
            <person name="Blake D."/>
            <person name="Billington K."/>
            <person name="Browne H."/>
            <person name="Dunn M."/>
            <person name="Hung S."/>
            <person name="Kawahara F."/>
            <person name="Miranda-Saavedra D."/>
            <person name="Mourier T."/>
            <person name="Nagra H."/>
            <person name="Otto T.D."/>
            <person name="Rawlings N."/>
            <person name="Sanchez A."/>
            <person name="Sanders M."/>
            <person name="Subramaniam C."/>
            <person name="Tay Y."/>
            <person name="Dear P."/>
            <person name="Doerig C."/>
            <person name="Gruber A."/>
            <person name="Parkinson J."/>
            <person name="Shirley M."/>
            <person name="Wan K.L."/>
            <person name="Berriman M."/>
            <person name="Tomley F."/>
            <person name="Pain A."/>
        </authorList>
    </citation>
    <scope>NUCLEOTIDE SEQUENCE [LARGE SCALE GENOMIC DNA]</scope>
    <source>
        <strain evidence="2">Houghton</strain>
    </source>
</reference>
<feature type="compositionally biased region" description="Basic and acidic residues" evidence="1">
    <location>
        <begin position="933"/>
        <end position="942"/>
    </location>
</feature>
<feature type="compositionally biased region" description="Low complexity" evidence="1">
    <location>
        <begin position="604"/>
        <end position="613"/>
    </location>
</feature>
<protein>
    <submittedName>
        <fullName evidence="2">Uncharacterized protein</fullName>
    </submittedName>
</protein>
<feature type="region of interest" description="Disordered" evidence="1">
    <location>
        <begin position="192"/>
        <end position="231"/>
    </location>
</feature>
<name>U6KXP4_EIMTE</name>
<feature type="region of interest" description="Disordered" evidence="1">
    <location>
        <begin position="580"/>
        <end position="620"/>
    </location>
</feature>
<dbReference type="Proteomes" id="UP000030747">
    <property type="component" value="Unassembled WGS sequence"/>
</dbReference>
<gene>
    <name evidence="2" type="ORF">ETH_00020960</name>
</gene>
<organism evidence="2 3">
    <name type="scientific">Eimeria tenella</name>
    <name type="common">Coccidian parasite</name>
    <dbReference type="NCBI Taxonomy" id="5802"/>
    <lineage>
        <taxon>Eukaryota</taxon>
        <taxon>Sar</taxon>
        <taxon>Alveolata</taxon>
        <taxon>Apicomplexa</taxon>
        <taxon>Conoidasida</taxon>
        <taxon>Coccidia</taxon>
        <taxon>Eucoccidiorida</taxon>
        <taxon>Eimeriorina</taxon>
        <taxon>Eimeriidae</taxon>
        <taxon>Eimeria</taxon>
    </lineage>
</organism>
<dbReference type="OMA" id="AACRMLS"/>
<feature type="compositionally biased region" description="Low complexity" evidence="1">
    <location>
        <begin position="250"/>
        <end position="265"/>
    </location>
</feature>
<dbReference type="OrthoDB" id="349560at2759"/>
<dbReference type="EMBL" id="HG675067">
    <property type="protein sequence ID" value="CDJ40265.1"/>
    <property type="molecule type" value="Genomic_DNA"/>
</dbReference>
<feature type="compositionally biased region" description="Polar residues" evidence="1">
    <location>
        <begin position="273"/>
        <end position="286"/>
    </location>
</feature>
<feature type="region of interest" description="Disordered" evidence="1">
    <location>
        <begin position="1452"/>
        <end position="1521"/>
    </location>
</feature>
<sequence>MNCHGQSVYILPAVAASVAQDHGMSSNKGRNREASNSYIRRRAFYGESDGKDTATAQTARRVEARNDFAQRQRRYASRQRDSKQRNPFRQSGGTASAGLSLVIEGRRAVPLRGVVTPAGHAAVLEATSTTQVSMTEARAHPSAKETGCIQTAQVSCVSTCSKREGRSGGVKAAAERMASVREVLRSATTPVTEAVAAETDRKATQQRKTYSSDSSGSRERRQSILGGDTPQHIIGRVLSRVRRHVAARFSSTERSSSSDEASNGSDSREWQSIYKTLRTSSVSRTQGIKGKTRASNFRQRTSKAHSRTRSTATKVFYYSTSNSSIRGRSSGSISSGDYNHRHFADATVLGDEGKLIGRSRKLNRGAVKIRDRNSSSNHSSSNTSSSCGQMKGKKEPAALRNSLIQPKSLLPNPARKTLLPANQQLFDGQLLQTTPSENCSSMGDSLISQWLNYSSAFIVEDESSDLADIPQHLCVSACTPFQTPAFNIRPRTTPAEAKGKKSWAQIVREPIALNPEDKDFILHSKPEEVIARIKQRLGFLSSSGNSRCHYCCSTRLSSYGWRRRDAGPCSRALFSWDSGRPLSGTQEEEEATQSCSAAEEEDTSGQQQQQSREQQQREEDRGKLSLGLMTCFPGRQWLPSLTISALEHSGVGDVHKNEPLERQQQQQQQQLAEKRLKRTLHISKEQAAAWKVASQSPLANLDSSWAAADSRVVAAETADAAAEGKTLPLSDSLLFRLSPDSSCCPVSPSEFTVDASPNRQQLQQQQLRQQLQQVRPEYSSEDGGTCSGASPEEVQQHQEQQKPQQPTDHANCAKQLRRMGYPQQQGSPHQQQQQQQQQHNKSRAASPHLKSLCQRVHGIEGAAAAAQQKMQDTQRNDPLKEMQQQQPAWMTPEGPLGSPKEVTTAAIGSQEPLQHLQQQMGGSATENRTLEGAEQKNARGRTEQQQPQQHREQQRQPSSTLGGPDTVETYPAAATMLEEAVTGHVAATETKAAAERQSTMSAMSEAAAGVTAAAKLPNDPSVCESGLEASAKAAKCTTAGAATDNASIEDDAAISNGSVASVAVKRPTVLESMDLAAGRACCAAAVTASANAATNPSTAAADSHTAVPTSVTAILATLPTESAAPSKTVTVPTLAVPSCAAEGNSAAAARSVPGAVAPAAISQPAVLETTDSGTARTSCAATITASATTAVYPRSASADTHTTVPTVTALCAAPLTESGASSKSAAVPTLALPPCAAGGASAAAAPAQATLENAPGAADAASRAAMAVSSVDEPSGDQLALGPTAMVAVSLNSAPTGFTNGEKSPLLRSCTQDCTQQPRATSSSRGTNCKNCYLQTPYGTSTFAFAAPVTCVGCLQQQLLLQHHHVQQHHGYPQAQPTVYQQISEQRAEQVQPDQCGQLLDLSAGISVHPGATTAGEAGQQSNHFQGQHRQEVLGRELLQILTAAIESSARSCRHGQEAQKSHQSGHASQGTRNMRTSRNMGQQRARQKADVHIDQQNAEYRKEREKDGKRRGRKWVSHGKRSCSSSSSCCYEQHRALRVAEQNGTHQEIRMLSATRDTTECVGTHRQARSQSRPASLVAAATVAATAASAPTHLPRSEPAERMRLNCCREQRKASVLTRCEAEEQLERGIRLQQRCRLLRLLQQQLELQ</sequence>
<feature type="region of interest" description="Disordered" evidence="1">
    <location>
        <begin position="933"/>
        <end position="967"/>
    </location>
</feature>
<feature type="compositionally biased region" description="Low complexity" evidence="1">
    <location>
        <begin position="759"/>
        <end position="773"/>
    </location>
</feature>
<feature type="region of interest" description="Disordered" evidence="1">
    <location>
        <begin position="62"/>
        <end position="95"/>
    </location>
</feature>
<reference evidence="2" key="2">
    <citation type="submission" date="2013-10" db="EMBL/GenBank/DDBJ databases">
        <authorList>
            <person name="Aslett M."/>
        </authorList>
    </citation>
    <scope>NUCLEOTIDE SEQUENCE [LARGE SCALE GENOMIC DNA]</scope>
    <source>
        <strain evidence="2">Houghton</strain>
    </source>
</reference>
<dbReference type="VEuPathDB" id="ToxoDB:ETH2_0302200"/>
<feature type="compositionally biased region" description="Polar residues" evidence="1">
    <location>
        <begin position="1462"/>
        <end position="1485"/>
    </location>
</feature>
<evidence type="ECO:0000313" key="3">
    <source>
        <dbReference type="Proteomes" id="UP000030747"/>
    </source>
</evidence>
<accession>U6KXP4</accession>
<feature type="compositionally biased region" description="Low complexity" evidence="1">
    <location>
        <begin position="823"/>
        <end position="838"/>
    </location>
</feature>
<dbReference type="GeneID" id="25253310"/>
<feature type="region of interest" description="Disordered" evidence="1">
    <location>
        <begin position="863"/>
        <end position="903"/>
    </location>
</feature>
<dbReference type="RefSeq" id="XP_013231018.1">
    <property type="nucleotide sequence ID" value="XM_013375564.1"/>
</dbReference>
<evidence type="ECO:0000313" key="2">
    <source>
        <dbReference type="EMBL" id="CDJ40265.1"/>
    </source>
</evidence>
<proteinExistence type="predicted"/>
<keyword evidence="3" id="KW-1185">Reference proteome</keyword>
<feature type="compositionally biased region" description="Basic and acidic residues" evidence="1">
    <location>
        <begin position="1488"/>
        <end position="1509"/>
    </location>
</feature>
<feature type="compositionally biased region" description="Polar residues" evidence="1">
    <location>
        <begin position="85"/>
        <end position="94"/>
    </location>
</feature>
<feature type="compositionally biased region" description="Basic residues" evidence="1">
    <location>
        <begin position="1510"/>
        <end position="1521"/>
    </location>
</feature>
<feature type="region of interest" description="Disordered" evidence="1">
    <location>
        <begin position="745"/>
        <end position="847"/>
    </location>
</feature>
<feature type="region of interest" description="Disordered" evidence="1">
    <location>
        <begin position="363"/>
        <end position="396"/>
    </location>
</feature>
<feature type="region of interest" description="Disordered" evidence="1">
    <location>
        <begin position="248"/>
        <end position="309"/>
    </location>
</feature>
<dbReference type="VEuPathDB" id="ToxoDB:ETH_00020960"/>